<dbReference type="HOGENOM" id="CLU_1439450_0_0_9"/>
<accession>A0A0F4LAK4</accession>
<dbReference type="OrthoDB" id="2309238at2"/>
<protein>
    <recommendedName>
        <fullName evidence="3">Aldose epimerase</fullName>
    </recommendedName>
</protein>
<dbReference type="InterPro" id="IPR011013">
    <property type="entry name" value="Gal_mutarotase_sf_dom"/>
</dbReference>
<dbReference type="InterPro" id="IPR008183">
    <property type="entry name" value="Aldose_1/G6P_1-epimerase"/>
</dbReference>
<sequence length="188" mass="20845">MQTIESSVLRVAVSEKGAKVVNFVAQNSQIDYFKDVATQKALEVIFRGAEQKENLADILPWTVVDKGDSRVSLALIDDNSSYKKFPFHFEAILTYALEGSGIDIKFYLKNNSHKDMPFSLKFVIPVFSGWKVNTNANEIVLNKDKTNLTIASPNFTLTAENNQISVAYDAATLASDSDEDLRLSLALS</sequence>
<dbReference type="InterPro" id="IPR014718">
    <property type="entry name" value="GH-type_carb-bd"/>
</dbReference>
<dbReference type="PATRIC" id="fig|1218493.3.peg.1695"/>
<name>A0A0F4LAK4_9LACO</name>
<dbReference type="GO" id="GO:0016853">
    <property type="term" value="F:isomerase activity"/>
    <property type="evidence" value="ECO:0007669"/>
    <property type="project" value="InterPro"/>
</dbReference>
<dbReference type="SUPFAM" id="SSF74650">
    <property type="entry name" value="Galactose mutarotase-like"/>
    <property type="match status" value="1"/>
</dbReference>
<dbReference type="GO" id="GO:0030246">
    <property type="term" value="F:carbohydrate binding"/>
    <property type="evidence" value="ECO:0007669"/>
    <property type="project" value="InterPro"/>
</dbReference>
<organism evidence="1 2">
    <name type="scientific">Lactobacillus kullabergensis</name>
    <dbReference type="NCBI Taxonomy" id="1218493"/>
    <lineage>
        <taxon>Bacteria</taxon>
        <taxon>Bacillati</taxon>
        <taxon>Bacillota</taxon>
        <taxon>Bacilli</taxon>
        <taxon>Lactobacillales</taxon>
        <taxon>Lactobacillaceae</taxon>
        <taxon>Lactobacillus</taxon>
    </lineage>
</organism>
<dbReference type="Gene3D" id="2.70.98.10">
    <property type="match status" value="1"/>
</dbReference>
<evidence type="ECO:0000313" key="1">
    <source>
        <dbReference type="EMBL" id="KJY54596.1"/>
    </source>
</evidence>
<proteinExistence type="predicted"/>
<dbReference type="STRING" id="1218493.JF76_16210"/>
<dbReference type="GO" id="GO:0005975">
    <property type="term" value="P:carbohydrate metabolic process"/>
    <property type="evidence" value="ECO:0007669"/>
    <property type="project" value="InterPro"/>
</dbReference>
<reference evidence="1 2" key="1">
    <citation type="submission" date="2014-12" db="EMBL/GenBank/DDBJ databases">
        <title>Comparative genomics of the lactic acid bacteria isolated from the honey bee gut.</title>
        <authorList>
            <person name="Ellegaard K.M."/>
            <person name="Tamarit D."/>
            <person name="Javelind E."/>
            <person name="Olofsson T."/>
            <person name="Andersson S.G."/>
            <person name="Vasquez A."/>
        </authorList>
    </citation>
    <scope>NUCLEOTIDE SEQUENCE [LARGE SCALE GENOMIC DNA]</scope>
    <source>
        <strain evidence="1 2">Biut2</strain>
    </source>
</reference>
<dbReference type="EMBL" id="JXBY01000025">
    <property type="protein sequence ID" value="KJY54596.1"/>
    <property type="molecule type" value="Genomic_DNA"/>
</dbReference>
<evidence type="ECO:0000313" key="2">
    <source>
        <dbReference type="Proteomes" id="UP000033533"/>
    </source>
</evidence>
<dbReference type="AlphaFoldDB" id="A0A0F4LAK4"/>
<comment type="caution">
    <text evidence="1">The sequence shown here is derived from an EMBL/GenBank/DDBJ whole genome shotgun (WGS) entry which is preliminary data.</text>
</comment>
<dbReference type="RefSeq" id="WP_045928598.1">
    <property type="nucleotide sequence ID" value="NZ_JBHSZS010000026.1"/>
</dbReference>
<dbReference type="Pfam" id="PF01263">
    <property type="entry name" value="Aldose_epim"/>
    <property type="match status" value="1"/>
</dbReference>
<evidence type="ECO:0008006" key="3">
    <source>
        <dbReference type="Google" id="ProtNLM"/>
    </source>
</evidence>
<gene>
    <name evidence="1" type="ORF">JF76_16210</name>
</gene>
<dbReference type="Proteomes" id="UP000033533">
    <property type="component" value="Unassembled WGS sequence"/>
</dbReference>